<protein>
    <recommendedName>
        <fullName evidence="3">IPT/TIG domain-containing protein</fullName>
    </recommendedName>
</protein>
<sequence length="98" mass="10067">MIGCSDADGKNGVINTLNITAVSIPSRIAVTTGGEIILSGKGFAQGDEIQLTAQGDAGKVYTALVDKVAAETVTFSLPEGVSTVLIFCAWFGETALCR</sequence>
<organism evidence="1 2">
    <name type="scientific">Bacteroides reticulotermitis JCM 10512</name>
    <dbReference type="NCBI Taxonomy" id="1445607"/>
    <lineage>
        <taxon>Bacteria</taxon>
        <taxon>Pseudomonadati</taxon>
        <taxon>Bacteroidota</taxon>
        <taxon>Bacteroidia</taxon>
        <taxon>Bacteroidales</taxon>
        <taxon>Bacteroidaceae</taxon>
        <taxon>Bacteroides</taxon>
    </lineage>
</organism>
<name>W4UQA7_9BACE</name>
<comment type="caution">
    <text evidence="1">The sequence shown here is derived from an EMBL/GenBank/DDBJ whole genome shotgun (WGS) entry which is preliminary data.</text>
</comment>
<evidence type="ECO:0000313" key="2">
    <source>
        <dbReference type="Proteomes" id="UP000019131"/>
    </source>
</evidence>
<dbReference type="EMBL" id="BAIV01000005">
    <property type="protein sequence ID" value="GAE82818.1"/>
    <property type="molecule type" value="Genomic_DNA"/>
</dbReference>
<evidence type="ECO:0008006" key="3">
    <source>
        <dbReference type="Google" id="ProtNLM"/>
    </source>
</evidence>
<dbReference type="Proteomes" id="UP000019131">
    <property type="component" value="Unassembled WGS sequence"/>
</dbReference>
<reference evidence="1 2" key="1">
    <citation type="journal article" date="2014" name="Genome Announc.">
        <title>Draft Genome Sequence of Bacteroides reticulotermitis Strain JCM 10512T, Isolated from the Gut of a Termite.</title>
        <authorList>
            <person name="Yuki M."/>
            <person name="Oshima K."/>
            <person name="Suda W."/>
            <person name="Sakamoto M."/>
            <person name="Iida T."/>
            <person name="Hattori M."/>
            <person name="Ohkuma M."/>
        </authorList>
    </citation>
    <scope>NUCLEOTIDE SEQUENCE [LARGE SCALE GENOMIC DNA]</scope>
    <source>
        <strain evidence="1 2">JCM 10512</strain>
    </source>
</reference>
<accession>W4UQA7</accession>
<dbReference type="STRING" id="1445607.JCM10512_1050"/>
<dbReference type="AlphaFoldDB" id="W4UQA7"/>
<proteinExistence type="predicted"/>
<evidence type="ECO:0000313" key="1">
    <source>
        <dbReference type="EMBL" id="GAE82818.1"/>
    </source>
</evidence>
<keyword evidence="2" id="KW-1185">Reference proteome</keyword>
<dbReference type="Gene3D" id="2.60.40.3920">
    <property type="match status" value="1"/>
</dbReference>
<gene>
    <name evidence="1" type="ORF">JCM10512_1050</name>
</gene>